<dbReference type="PANTHER" id="PTHR45674:SF13">
    <property type="entry name" value="DNA LIGASE-RELATED"/>
    <property type="match status" value="1"/>
</dbReference>
<keyword evidence="5" id="KW-0479">Metal-binding</keyword>
<keyword evidence="11" id="KW-0131">Cell cycle</keyword>
<gene>
    <name evidence="15" type="ordered locus">RPE_0725</name>
</gene>
<keyword evidence="10" id="KW-0234">DNA repair</keyword>
<evidence type="ECO:0000256" key="6">
    <source>
        <dbReference type="ARBA" id="ARBA00022741"/>
    </source>
</evidence>
<dbReference type="CDD" id="cd07897">
    <property type="entry name" value="Adenylation_DNA_ligase_Bac1"/>
    <property type="match status" value="1"/>
</dbReference>
<dbReference type="GO" id="GO:0003677">
    <property type="term" value="F:DNA binding"/>
    <property type="evidence" value="ECO:0007669"/>
    <property type="project" value="InterPro"/>
</dbReference>
<dbReference type="InterPro" id="IPR026333">
    <property type="entry name" value="ATP_dep_DNA_lig_pp_1105_fam"/>
</dbReference>
<dbReference type="GO" id="GO:0005524">
    <property type="term" value="F:ATP binding"/>
    <property type="evidence" value="ECO:0007669"/>
    <property type="project" value="UniProtKB-KW"/>
</dbReference>
<dbReference type="InterPro" id="IPR012309">
    <property type="entry name" value="DNA_ligase_ATP-dep_C"/>
</dbReference>
<evidence type="ECO:0000256" key="11">
    <source>
        <dbReference type="ARBA" id="ARBA00023306"/>
    </source>
</evidence>
<organism evidence="15">
    <name type="scientific">Rhodopseudomonas palustris (strain BisA53)</name>
    <dbReference type="NCBI Taxonomy" id="316055"/>
    <lineage>
        <taxon>Bacteria</taxon>
        <taxon>Pseudomonadati</taxon>
        <taxon>Pseudomonadota</taxon>
        <taxon>Alphaproteobacteria</taxon>
        <taxon>Hyphomicrobiales</taxon>
        <taxon>Nitrobacteraceae</taxon>
        <taxon>Rhodopseudomonas</taxon>
    </lineage>
</organism>
<evidence type="ECO:0000256" key="5">
    <source>
        <dbReference type="ARBA" id="ARBA00022723"/>
    </source>
</evidence>
<dbReference type="GO" id="GO:0006281">
    <property type="term" value="P:DNA repair"/>
    <property type="evidence" value="ECO:0007669"/>
    <property type="project" value="UniProtKB-KW"/>
</dbReference>
<dbReference type="InterPro" id="IPR012340">
    <property type="entry name" value="NA-bd_OB-fold"/>
</dbReference>
<keyword evidence="7" id="KW-0227">DNA damage</keyword>
<evidence type="ECO:0000256" key="4">
    <source>
        <dbReference type="ARBA" id="ARBA00022705"/>
    </source>
</evidence>
<feature type="domain" description="ATP-dependent DNA ligase family profile" evidence="14">
    <location>
        <begin position="345"/>
        <end position="482"/>
    </location>
</feature>
<dbReference type="FunFam" id="2.40.50.140:FF:000228">
    <property type="entry name" value="ATP-dependent DNA ligase"/>
    <property type="match status" value="1"/>
</dbReference>
<dbReference type="Gene3D" id="3.30.470.30">
    <property type="entry name" value="DNA ligase/mRNA capping enzyme"/>
    <property type="match status" value="1"/>
</dbReference>
<dbReference type="Pfam" id="PF01068">
    <property type="entry name" value="DNA_ligase_A_M"/>
    <property type="match status" value="1"/>
</dbReference>
<dbReference type="SUPFAM" id="SSF50249">
    <property type="entry name" value="Nucleic acid-binding proteins"/>
    <property type="match status" value="1"/>
</dbReference>
<sequence length="587" mass="65096">MNRFAELLDRLAYEPGRNAKLRLITNYFRATEDPDRGFALAALTGALSFRHAKPGLIRDLIASRADPVLFALSYDYVGDLSETVALMWPKAIFSPPSCGEGTGVGVPAISSASGHPHPSPPHKGEGAGRAWGDHNNPPPPTLTEVVTTLATLGKAELPAQLMRWLDELDETGRWALLKLVTGSLRIGISARLAKTAAAALGDKDPHEVELIWPGLVPPYLDLFAWLEGRGPEPVNRDPAPFRPVMLAHAIDDTDFAALDAADYVAEWKWDGIRVQAVSGRDVHGTTVARLYSRSGEDITKSFPDLLPSLRLPGAIDGELLIVRDGLVQSFNVLQQRLNRKSVTPKLMQEFPIHLRAYDLLGDGDNDLRNLPFEQRRAKLESFVAALDDPRIDLSATIAFADWDALSAARRDPASAGAGHDADAVEGVMLKRRDALYLPGRPKGQWWKWKHDPHLVDAVLMYAQRGHGKRSSYYSDYTFGLWTQSDAGEVLVPVGKAYFGFTDEELLQIDRFVRRHTTEKFGPVRHVVHEPDQGLVLEVAFEGLQRSPRHKSGVAMRFPRINRLRWDKPPRDADRLATLERMLDKASS</sequence>
<evidence type="ECO:0000256" key="2">
    <source>
        <dbReference type="ARBA" id="ARBA00022598"/>
    </source>
</evidence>
<proteinExistence type="predicted"/>
<reference evidence="15" key="1">
    <citation type="submission" date="2006-09" db="EMBL/GenBank/DDBJ databases">
        <title>Complete sequence of Rhodopseudomonas palustris BisA53.</title>
        <authorList>
            <consortium name="US DOE Joint Genome Institute"/>
            <person name="Copeland A."/>
            <person name="Lucas S."/>
            <person name="Lapidus A."/>
            <person name="Barry K."/>
            <person name="Detter J.C."/>
            <person name="Glavina del Rio T."/>
            <person name="Hammon N."/>
            <person name="Israni S."/>
            <person name="Dalin E."/>
            <person name="Tice H."/>
            <person name="Pitluck S."/>
            <person name="Chain P."/>
            <person name="Malfatti S."/>
            <person name="Shin M."/>
            <person name="Vergez L."/>
            <person name="Schmutz J."/>
            <person name="Larimer F."/>
            <person name="Land M."/>
            <person name="Hauser L."/>
            <person name="Pelletier D.A."/>
            <person name="Kyrpides N."/>
            <person name="Kim E."/>
            <person name="Harwood C.S."/>
            <person name="Oda Y."/>
            <person name="Richardson P."/>
        </authorList>
    </citation>
    <scope>NUCLEOTIDE SEQUENCE [LARGE SCALE GENOMIC DNA]</scope>
    <source>
        <strain evidence="15">BisA53</strain>
    </source>
</reference>
<dbReference type="GO" id="GO:0003910">
    <property type="term" value="F:DNA ligase (ATP) activity"/>
    <property type="evidence" value="ECO:0007669"/>
    <property type="project" value="UniProtKB-EC"/>
</dbReference>
<dbReference type="InterPro" id="IPR050191">
    <property type="entry name" value="ATP-dep_DNA_ligase"/>
</dbReference>
<keyword evidence="9" id="KW-0233">DNA recombination</keyword>
<dbReference type="InterPro" id="IPR036599">
    <property type="entry name" value="DNA_ligase_N_sf"/>
</dbReference>
<evidence type="ECO:0000256" key="8">
    <source>
        <dbReference type="ARBA" id="ARBA00022840"/>
    </source>
</evidence>
<dbReference type="AlphaFoldDB" id="Q07TQ2"/>
<dbReference type="PANTHER" id="PTHR45674">
    <property type="entry name" value="DNA LIGASE 1/3 FAMILY MEMBER"/>
    <property type="match status" value="1"/>
</dbReference>
<keyword evidence="8" id="KW-0067">ATP-binding</keyword>
<evidence type="ECO:0000256" key="10">
    <source>
        <dbReference type="ARBA" id="ARBA00023204"/>
    </source>
</evidence>
<dbReference type="GO" id="GO:0051301">
    <property type="term" value="P:cell division"/>
    <property type="evidence" value="ECO:0007669"/>
    <property type="project" value="UniProtKB-KW"/>
</dbReference>
<keyword evidence="2 15" id="KW-0436">Ligase</keyword>
<dbReference type="Pfam" id="PF04679">
    <property type="entry name" value="DNA_ligase_A_C"/>
    <property type="match status" value="1"/>
</dbReference>
<dbReference type="PROSITE" id="PS50160">
    <property type="entry name" value="DNA_LIGASE_A3"/>
    <property type="match status" value="1"/>
</dbReference>
<dbReference type="FunFam" id="3.30.470.30:FF:000024">
    <property type="entry name" value="ATP-dependent DNA ligase"/>
    <property type="match status" value="1"/>
</dbReference>
<evidence type="ECO:0000256" key="7">
    <source>
        <dbReference type="ARBA" id="ARBA00022763"/>
    </source>
</evidence>
<evidence type="ECO:0000256" key="12">
    <source>
        <dbReference type="ARBA" id="ARBA00034003"/>
    </source>
</evidence>
<evidence type="ECO:0000256" key="3">
    <source>
        <dbReference type="ARBA" id="ARBA00022618"/>
    </source>
</evidence>
<keyword evidence="4" id="KW-0235">DNA replication</keyword>
<dbReference type="CDD" id="cd07972">
    <property type="entry name" value="OBF_DNA_ligase_Arch_LigB"/>
    <property type="match status" value="1"/>
</dbReference>
<evidence type="ECO:0000313" key="15">
    <source>
        <dbReference type="EMBL" id="ABJ04682.1"/>
    </source>
</evidence>
<dbReference type="NCBIfam" id="TIGR04120">
    <property type="entry name" value="DNA_lig_bact"/>
    <property type="match status" value="1"/>
</dbReference>
<evidence type="ECO:0000256" key="13">
    <source>
        <dbReference type="SAM" id="MobiDB-lite"/>
    </source>
</evidence>
<comment type="catalytic activity">
    <reaction evidence="12">
        <text>ATP + (deoxyribonucleotide)n-3'-hydroxyl + 5'-phospho-(deoxyribonucleotide)m = (deoxyribonucleotide)n+m + AMP + diphosphate.</text>
        <dbReference type="EC" id="6.5.1.1"/>
    </reaction>
</comment>
<dbReference type="GO" id="GO:0046872">
    <property type="term" value="F:metal ion binding"/>
    <property type="evidence" value="ECO:0007669"/>
    <property type="project" value="UniProtKB-KW"/>
</dbReference>
<dbReference type="NCBIfam" id="NF006701">
    <property type="entry name" value="PRK09247.1"/>
    <property type="match status" value="1"/>
</dbReference>
<dbReference type="eggNOG" id="COG1793">
    <property type="taxonomic scope" value="Bacteria"/>
</dbReference>
<keyword evidence="3" id="KW-0132">Cell division</keyword>
<dbReference type="EMBL" id="CP000463">
    <property type="protein sequence ID" value="ABJ04682.1"/>
    <property type="molecule type" value="Genomic_DNA"/>
</dbReference>
<accession>Q07TQ2</accession>
<dbReference type="GO" id="GO:0006310">
    <property type="term" value="P:DNA recombination"/>
    <property type="evidence" value="ECO:0007669"/>
    <property type="project" value="UniProtKB-KW"/>
</dbReference>
<dbReference type="HOGENOM" id="CLU_005138_6_2_5"/>
<protein>
    <recommendedName>
        <fullName evidence="1">DNA ligase (ATP)</fullName>
        <ecNumber evidence="1">6.5.1.1</ecNumber>
    </recommendedName>
</protein>
<dbReference type="STRING" id="316055.RPE_0725"/>
<dbReference type="EC" id="6.5.1.1" evidence="1"/>
<dbReference type="Gene3D" id="2.40.50.140">
    <property type="entry name" value="Nucleic acid-binding proteins"/>
    <property type="match status" value="1"/>
</dbReference>
<evidence type="ECO:0000256" key="9">
    <source>
        <dbReference type="ARBA" id="ARBA00023172"/>
    </source>
</evidence>
<dbReference type="GO" id="GO:0006260">
    <property type="term" value="P:DNA replication"/>
    <property type="evidence" value="ECO:0007669"/>
    <property type="project" value="UniProtKB-KW"/>
</dbReference>
<dbReference type="KEGG" id="rpe:RPE_0725"/>
<keyword evidence="6" id="KW-0547">Nucleotide-binding</keyword>
<evidence type="ECO:0000256" key="1">
    <source>
        <dbReference type="ARBA" id="ARBA00012727"/>
    </source>
</evidence>
<evidence type="ECO:0000259" key="14">
    <source>
        <dbReference type="PROSITE" id="PS50160"/>
    </source>
</evidence>
<dbReference type="InterPro" id="IPR012310">
    <property type="entry name" value="DNA_ligase_ATP-dep_cent"/>
</dbReference>
<name>Q07TQ2_RHOP5</name>
<feature type="region of interest" description="Disordered" evidence="13">
    <location>
        <begin position="104"/>
        <end position="135"/>
    </location>
</feature>
<dbReference type="SUPFAM" id="SSF56091">
    <property type="entry name" value="DNA ligase/mRNA capping enzyme, catalytic domain"/>
    <property type="match status" value="1"/>
</dbReference>
<dbReference type="OrthoDB" id="9767858at2"/>
<dbReference type="Gene3D" id="1.10.3260.10">
    <property type="entry name" value="DNA ligase, ATP-dependent, N-terminal domain"/>
    <property type="match status" value="1"/>
</dbReference>